<proteinExistence type="predicted"/>
<dbReference type="EMBL" id="CM046110">
    <property type="protein sequence ID" value="KAI8422582.1"/>
    <property type="molecule type" value="Genomic_DNA"/>
</dbReference>
<name>A0ACC0JEQ9_CHOFU</name>
<dbReference type="Proteomes" id="UP001064048">
    <property type="component" value="Chromosome 10"/>
</dbReference>
<accession>A0ACC0JEQ9</accession>
<gene>
    <name evidence="1" type="ORF">MSG28_006373</name>
</gene>
<evidence type="ECO:0000313" key="1">
    <source>
        <dbReference type="EMBL" id="KAI8422582.1"/>
    </source>
</evidence>
<comment type="caution">
    <text evidence="1">The sequence shown here is derived from an EMBL/GenBank/DDBJ whole genome shotgun (WGS) entry which is preliminary data.</text>
</comment>
<sequence>MEMDTIGDQDIGHVPKYGLKLALNHEFPVQSKQIIIPRPKQIFEMMPLTTRKPKKAPATWEWNLNGADCQYTALYPRAWTTYDLSKYGVKLKIGDTTCTFTVAKKKDTNETIHEGYCLWNAAKTSSYVWECLKKHGKLGPDPSLTPPPPKVPDKSEVKVEEKKDKAKKIYKCDSIGLSSVISLDPGGSGTTEFCLAWDMPIIKYKKEKKIHRRYYTKFFGSDGIAGASIAAYALKNYKNWEKLLAEWQDPIFTNSNIPDWLKSALMNELYYIADGGTIWFDVPDEYPEGDPRHDFGLFGYLEGHEYRMYNTYDVHFYASFALAQLWPNLQVVLQYMFRDTIALETVKCRKSLYDGKTVKFKIKDSIPHDLGDPDDIPFSNINAYNIHDVSEWRDLNIKFILQVVRDYRLLRGHNAPFNNDRTAEVEVEEFAEEVNEAREMATAVWDSRQYIADMYPACAALLRRAVSMWDADGDGLIENGGFPDQTYDAWVMTGPSAYCGGLYIAAVSGVLTMARALSLDDDVMEFSKLLERARTAYEEKLWNGSFYRFDTKPANDRVIMSDQLAGQWFLRASGSTEKAFPEAHVKKALTAIYENNVLKFMSGQMGAVNGFSEDRGKIDTTALQSEEMWIGVTYGLSALMIYEGMHEEAFQTSGRMYHTLTQMGLSFETPEALYENGNHRSIAYMRPLAIWGMYQAIIARPPLQPMANGQVAKENHVNGL</sequence>
<evidence type="ECO:0000313" key="2">
    <source>
        <dbReference type="Proteomes" id="UP001064048"/>
    </source>
</evidence>
<organism evidence="1 2">
    <name type="scientific">Choristoneura fumiferana</name>
    <name type="common">Spruce budworm moth</name>
    <name type="synonym">Archips fumiferana</name>
    <dbReference type="NCBI Taxonomy" id="7141"/>
    <lineage>
        <taxon>Eukaryota</taxon>
        <taxon>Metazoa</taxon>
        <taxon>Ecdysozoa</taxon>
        <taxon>Arthropoda</taxon>
        <taxon>Hexapoda</taxon>
        <taxon>Insecta</taxon>
        <taxon>Pterygota</taxon>
        <taxon>Neoptera</taxon>
        <taxon>Endopterygota</taxon>
        <taxon>Lepidoptera</taxon>
        <taxon>Glossata</taxon>
        <taxon>Ditrysia</taxon>
        <taxon>Tortricoidea</taxon>
        <taxon>Tortricidae</taxon>
        <taxon>Tortricinae</taxon>
        <taxon>Choristoneura</taxon>
    </lineage>
</organism>
<reference evidence="1 2" key="1">
    <citation type="journal article" date="2022" name="Genome Biol. Evol.">
        <title>The Spruce Budworm Genome: Reconstructing the Evolutionary History of Antifreeze Proteins.</title>
        <authorList>
            <person name="Beliveau C."/>
            <person name="Gagne P."/>
            <person name="Picq S."/>
            <person name="Vernygora O."/>
            <person name="Keeling C.I."/>
            <person name="Pinkney K."/>
            <person name="Doucet D."/>
            <person name="Wen F."/>
            <person name="Johnston J.S."/>
            <person name="Maaroufi H."/>
            <person name="Boyle B."/>
            <person name="Laroche J."/>
            <person name="Dewar K."/>
            <person name="Juretic N."/>
            <person name="Blackburn G."/>
            <person name="Nisole A."/>
            <person name="Brunet B."/>
            <person name="Brandao M."/>
            <person name="Lumley L."/>
            <person name="Duan J."/>
            <person name="Quan G."/>
            <person name="Lucarotti C.J."/>
            <person name="Roe A.D."/>
            <person name="Sperling F.A.H."/>
            <person name="Levesque R.C."/>
            <person name="Cusson M."/>
        </authorList>
    </citation>
    <scope>NUCLEOTIDE SEQUENCE [LARGE SCALE GENOMIC DNA]</scope>
    <source>
        <strain evidence="1">Glfc:IPQL:Cfum</strain>
    </source>
</reference>
<keyword evidence="2" id="KW-1185">Reference proteome</keyword>
<protein>
    <submittedName>
        <fullName evidence="1">Uncharacterized protein</fullName>
    </submittedName>
</protein>